<dbReference type="Proteomes" id="UP000694863">
    <property type="component" value="Unplaced"/>
</dbReference>
<name>A0AC55CVP2_ECHTE</name>
<sequence length="817" mass="97138">MSLSPCGSDLEVRPKSRQTATKRAIAKNTKRAARLSTGRSLELRTSPPTLGCGVATNALRQLFVVEKSLQSDYFKCDEQVRNFLKDVAEAVKKLEEMRKSTIDRLEIETMELSRLYFLLETLPSCFSRELEECVRDARKLNLFEINKLHMKNISLEREIESLKKKIVELKENNISLGEKQEALARKHERSVVLFNHMLERKAASIIFINDTYTKINLEKEEIEAHKSCLEETKTRMEVDREEYLAMKKRISAQMDEYRRSFDRKRKEAHGKKKELTKLTLKMSKMREAVASRVVVSSDHNIEIAQLQGSIKDWEEKVRELQNISKTLEDKIRFFDGHKEKLDSVSTVEKEEFLHKIKQVAENLHKTRGENKELQDKLVTLARQYQLVLNEEDEILYRKRKIQDENERQLEFITQKDNFLAQRRVDIRNMEEGIVTLQELHRAMQEVYRKQIKVMGDNIERENQRRIITQWKIACMLKTHSRWKKNTKTQMQEIRDKIEWTQMRKIQLYEETNTRQKEIDEFVVQIEKLTEELKQEEEEFISKEKQLIEEINIYEDQFVKEAQINKEKEDELEIEYRPQLYVAEEMYLVKYKRFQELVNIITAQKNDETLLSNNISQLTRDFSRYVRQMDMVKKDVQYLREQESTKLKEHFEFLKNLENEIYAHDFITELLLTENEKLKAYISCLKKKTEEYKTSREGLARASGDQSWTMIVKHKKYMKLWAEFKAATKVFVDSGKQMMQEINDLIEKLSERDEKIERIGSWLQGNLNKLSGLREWKSSEELEKESPSPSKRLRFRMQCGVDETVISTPTSRKSNDMT</sequence>
<protein>
    <submittedName>
        <fullName evidence="2">Coiled-coil domain-containing protein 175</fullName>
    </submittedName>
</protein>
<dbReference type="RefSeq" id="XP_045143564.1">
    <property type="nucleotide sequence ID" value="XM_045287629.1"/>
</dbReference>
<proteinExistence type="predicted"/>
<evidence type="ECO:0000313" key="2">
    <source>
        <dbReference type="RefSeq" id="XP_045143564.1"/>
    </source>
</evidence>
<evidence type="ECO:0000313" key="1">
    <source>
        <dbReference type="Proteomes" id="UP000694863"/>
    </source>
</evidence>
<keyword evidence="1" id="KW-1185">Reference proteome</keyword>
<organism evidence="1 2">
    <name type="scientific">Echinops telfairi</name>
    <name type="common">Lesser hedgehog tenrec</name>
    <dbReference type="NCBI Taxonomy" id="9371"/>
    <lineage>
        <taxon>Eukaryota</taxon>
        <taxon>Metazoa</taxon>
        <taxon>Chordata</taxon>
        <taxon>Craniata</taxon>
        <taxon>Vertebrata</taxon>
        <taxon>Euteleostomi</taxon>
        <taxon>Mammalia</taxon>
        <taxon>Eutheria</taxon>
        <taxon>Afrotheria</taxon>
        <taxon>Tenrecidae</taxon>
        <taxon>Tenrecinae</taxon>
        <taxon>Echinops</taxon>
    </lineage>
</organism>
<accession>A0AC55CVP2</accession>
<gene>
    <name evidence="2" type="primary">CCDC175</name>
</gene>
<reference evidence="2" key="1">
    <citation type="submission" date="2025-08" db="UniProtKB">
        <authorList>
            <consortium name="RefSeq"/>
        </authorList>
    </citation>
    <scope>IDENTIFICATION</scope>
</reference>